<evidence type="ECO:0000313" key="3">
    <source>
        <dbReference type="Proteomes" id="UP000620124"/>
    </source>
</evidence>
<dbReference type="PANTHER" id="PTHR33840">
    <property type="match status" value="1"/>
</dbReference>
<accession>A0A8H6X3V7</accession>
<dbReference type="PANTHER" id="PTHR33840:SF2">
    <property type="entry name" value="TLE1 PHOSPHOLIPASE DOMAIN-CONTAINING PROTEIN"/>
    <property type="match status" value="1"/>
</dbReference>
<dbReference type="EMBL" id="JACAZI010000028">
    <property type="protein sequence ID" value="KAF7333696.1"/>
    <property type="molecule type" value="Genomic_DNA"/>
</dbReference>
<reference evidence="2" key="1">
    <citation type="submission" date="2020-05" db="EMBL/GenBank/DDBJ databases">
        <title>Mycena genomes resolve the evolution of fungal bioluminescence.</title>
        <authorList>
            <person name="Tsai I.J."/>
        </authorList>
    </citation>
    <scope>NUCLEOTIDE SEQUENCE</scope>
    <source>
        <strain evidence="2">CCC161011</strain>
    </source>
</reference>
<proteinExistence type="predicted"/>
<organism evidence="2 3">
    <name type="scientific">Mycena venus</name>
    <dbReference type="NCBI Taxonomy" id="2733690"/>
    <lineage>
        <taxon>Eukaryota</taxon>
        <taxon>Fungi</taxon>
        <taxon>Dikarya</taxon>
        <taxon>Basidiomycota</taxon>
        <taxon>Agaricomycotina</taxon>
        <taxon>Agaricomycetes</taxon>
        <taxon>Agaricomycetidae</taxon>
        <taxon>Agaricales</taxon>
        <taxon>Marasmiineae</taxon>
        <taxon>Mycenaceae</taxon>
        <taxon>Mycena</taxon>
    </lineage>
</organism>
<comment type="caution">
    <text evidence="2">The sequence shown here is derived from an EMBL/GenBank/DDBJ whole genome shotgun (WGS) entry which is preliminary data.</text>
</comment>
<feature type="domain" description="T6SS Phospholipase effector Tle1-like catalytic" evidence="1">
    <location>
        <begin position="26"/>
        <end position="294"/>
    </location>
</feature>
<dbReference type="Pfam" id="PF09994">
    <property type="entry name" value="T6SS_Tle1-like_cat"/>
    <property type="match status" value="1"/>
</dbReference>
<name>A0A8H6X3V7_9AGAR</name>
<gene>
    <name evidence="2" type="ORF">MVEN_02325800</name>
</gene>
<dbReference type="OrthoDB" id="538223at2759"/>
<evidence type="ECO:0000259" key="1">
    <source>
        <dbReference type="Pfam" id="PF09994"/>
    </source>
</evidence>
<dbReference type="AlphaFoldDB" id="A0A8H6X3V7"/>
<sequence length="658" mass="75612">MLPSQEPVAKTRDKPTCRCVLPPSGRNLVVCIDGTSNQFSTRNTNVVELYSRLEKSKQRTYYNSGIGTYVKDSKSWTSWFSLRSWKQFFDNIFDLAFAWNFKSQIIGAYRWLSENYEVGDRIFLFGFSRGAYQVRVIAGMIELVGLLHKGNNEQIPFAYELYIESTSNQKRNERMGEKSKQLCDHFKETLSQDRVNVHFVGAWDTVSSIGFFRGRGFPETTAGMEHVCNFRHALAINERRVKFLPEYANGGEGPGSDAKSIKEVWFAGFHSDIGGGNAENADNRSFGPALRWMTYEAIQCGLKMKTYEGKWSPIDQRDSMTGFWILFECIPVLISRLSYRDDSSVEYWLPHWGCPRQVKRGQLVHESVLEELKEDYTKATFYEDISWTKEALEKRDMIVKDPYADADRILSDIHQLREADLDVLDHLISKDTGCRSIAEYPDAAALLCKAFLNEYRQLGYDDESRILRAFAAIRVKSAFNPISTYMQLRTTLSTVNAGLPKICIQYDEMMSTDVSWLVEELVQIDAAQEAAFPDLSLESFCQEYHLSENICHVLLHQGFPTLKILYYTEEQELEYLGLKVGHIAELKWAFKNLVLNMPGIILDQSSIYRLPLLSITNETRLRVPHTKLEDFNIAPDLRQLLEDQGFRTVGGLFRDIHN</sequence>
<protein>
    <submittedName>
        <fullName evidence="2">WD40 repeat-like protein</fullName>
    </submittedName>
</protein>
<evidence type="ECO:0000313" key="2">
    <source>
        <dbReference type="EMBL" id="KAF7333696.1"/>
    </source>
</evidence>
<dbReference type="InterPro" id="IPR018712">
    <property type="entry name" value="Tle1-like_cat"/>
</dbReference>
<keyword evidence="3" id="KW-1185">Reference proteome</keyword>
<dbReference type="Proteomes" id="UP000620124">
    <property type="component" value="Unassembled WGS sequence"/>
</dbReference>